<keyword evidence="1" id="KW-0328">Glycosyltransferase</keyword>
<dbReference type="PANTHER" id="PTHR22916">
    <property type="entry name" value="GLYCOSYLTRANSFERASE"/>
    <property type="match status" value="1"/>
</dbReference>
<protein>
    <submittedName>
        <fullName evidence="4">Glycosyltransferase, group 2 family protein</fullName>
    </submittedName>
</protein>
<comment type="caution">
    <text evidence="4">The sequence shown here is derived from an EMBL/GenBank/DDBJ whole genome shotgun (WGS) entry which is preliminary data.</text>
</comment>
<dbReference type="GO" id="GO:0016758">
    <property type="term" value="F:hexosyltransferase activity"/>
    <property type="evidence" value="ECO:0007669"/>
    <property type="project" value="UniProtKB-ARBA"/>
</dbReference>
<dbReference type="AlphaFoldDB" id="L1MYN5"/>
<dbReference type="EMBL" id="AMEP01000164">
    <property type="protein sequence ID" value="EKX96114.1"/>
    <property type="molecule type" value="Genomic_DNA"/>
</dbReference>
<dbReference type="CDD" id="cd00761">
    <property type="entry name" value="Glyco_tranf_GTA_type"/>
    <property type="match status" value="1"/>
</dbReference>
<reference evidence="4 5" key="1">
    <citation type="submission" date="2012-05" db="EMBL/GenBank/DDBJ databases">
        <authorList>
            <person name="Weinstock G."/>
            <person name="Sodergren E."/>
            <person name="Lobos E.A."/>
            <person name="Fulton L."/>
            <person name="Fulton R."/>
            <person name="Courtney L."/>
            <person name="Fronick C."/>
            <person name="O'Laughlin M."/>
            <person name="Godfrey J."/>
            <person name="Wilson R.M."/>
            <person name="Miner T."/>
            <person name="Farmer C."/>
            <person name="Delehaunty K."/>
            <person name="Cordes M."/>
            <person name="Minx P."/>
            <person name="Tomlinson C."/>
            <person name="Chen J."/>
            <person name="Wollam A."/>
            <person name="Pepin K.H."/>
            <person name="Bhonagiri V."/>
            <person name="Zhang X."/>
            <person name="Suruliraj S."/>
            <person name="Warren W."/>
            <person name="Mitreva M."/>
            <person name="Mardis E.R."/>
            <person name="Wilson R.K."/>
        </authorList>
    </citation>
    <scope>NUCLEOTIDE SEQUENCE [LARGE SCALE GENOMIC DNA]</scope>
    <source>
        <strain evidence="4 5">F0055</strain>
    </source>
</reference>
<name>L1MYN5_9BACT</name>
<accession>L1MYN5</accession>
<dbReference type="SUPFAM" id="SSF53448">
    <property type="entry name" value="Nucleotide-diphospho-sugar transferases"/>
    <property type="match status" value="1"/>
</dbReference>
<evidence type="ECO:0000259" key="3">
    <source>
        <dbReference type="Pfam" id="PF00535"/>
    </source>
</evidence>
<feature type="domain" description="Glycosyltransferase 2-like" evidence="3">
    <location>
        <begin position="7"/>
        <end position="120"/>
    </location>
</feature>
<dbReference type="Pfam" id="PF00535">
    <property type="entry name" value="Glycos_transf_2"/>
    <property type="match status" value="1"/>
</dbReference>
<dbReference type="RefSeq" id="WP_009161376.1">
    <property type="nucleotide sequence ID" value="NZ_KB290963.1"/>
</dbReference>
<dbReference type="Gene3D" id="3.90.550.10">
    <property type="entry name" value="Spore Coat Polysaccharide Biosynthesis Protein SpsA, Chain A"/>
    <property type="match status" value="1"/>
</dbReference>
<dbReference type="Proteomes" id="UP000010433">
    <property type="component" value="Unassembled WGS sequence"/>
</dbReference>
<keyword evidence="2 4" id="KW-0808">Transferase</keyword>
<dbReference type="PATRIC" id="fig|1127699.3.peg.2310"/>
<dbReference type="InterPro" id="IPR001173">
    <property type="entry name" value="Glyco_trans_2-like"/>
</dbReference>
<organism evidence="4 5">
    <name type="scientific">Hoylesella saccharolytica F0055</name>
    <dbReference type="NCBI Taxonomy" id="1127699"/>
    <lineage>
        <taxon>Bacteria</taxon>
        <taxon>Pseudomonadati</taxon>
        <taxon>Bacteroidota</taxon>
        <taxon>Bacteroidia</taxon>
        <taxon>Bacteroidales</taxon>
        <taxon>Prevotellaceae</taxon>
        <taxon>Hoylesella</taxon>
    </lineage>
</organism>
<evidence type="ECO:0000313" key="5">
    <source>
        <dbReference type="Proteomes" id="UP000010433"/>
    </source>
</evidence>
<evidence type="ECO:0000313" key="4">
    <source>
        <dbReference type="EMBL" id="EKX96114.1"/>
    </source>
</evidence>
<dbReference type="STRING" id="1127699.HMPREF9151_02516"/>
<evidence type="ECO:0000256" key="1">
    <source>
        <dbReference type="ARBA" id="ARBA00022676"/>
    </source>
</evidence>
<evidence type="ECO:0000256" key="2">
    <source>
        <dbReference type="ARBA" id="ARBA00022679"/>
    </source>
</evidence>
<gene>
    <name evidence="4" type="ORF">HMPREF9151_02516</name>
</gene>
<dbReference type="OrthoDB" id="1114838at2"/>
<proteinExistence type="predicted"/>
<keyword evidence="5" id="KW-1185">Reference proteome</keyword>
<sequence>MEQILLSIIIPVYNAEAHIRRCIDSIHKQEFNTGSFEIILINDGSKDKSLDIIKKVAETDLSIILINKNNEGSGIARNYGIKKARGQYLLFLDSDDFFETDSLKEILQKSIENKLDLHFFGSHIETPDGSMISRFQNYKNNILYNGIYIVKNGIEFSAVWNCLYSRTFIRTNHAEFIDSYTAEDVNFTMKLYPFAQRIMFSNTIVYHYTFNHLSINRGQSADKHYKLAMGKMKAMNDIEQRLASNFFPQDIKEIYKKMVNSFMIASLIEFLKKESNFTQKEIFRFLYKAKENSIYPIKGRTLSWKSSILGNILNIEVLYYFLVRLIKR</sequence>
<dbReference type="HOGENOM" id="CLU_025996_25_0_10"/>
<dbReference type="InterPro" id="IPR029044">
    <property type="entry name" value="Nucleotide-diphossugar_trans"/>
</dbReference>
<dbReference type="PANTHER" id="PTHR22916:SF51">
    <property type="entry name" value="GLYCOSYLTRANSFERASE EPSH-RELATED"/>
    <property type="match status" value="1"/>
</dbReference>